<evidence type="ECO:0008006" key="3">
    <source>
        <dbReference type="Google" id="ProtNLM"/>
    </source>
</evidence>
<proteinExistence type="predicted"/>
<reference evidence="1" key="1">
    <citation type="journal article" date="2014" name="Genome Announc.">
        <title>Draft Genome Sequences of Marine Flavobacterium Nonlabens Strains NR17, NR24, NR27, NR32, NR33, and Ara13.</title>
        <authorList>
            <person name="Nakanishi M."/>
            <person name="Meirelles P."/>
            <person name="Suzuki R."/>
            <person name="Takatani N."/>
            <person name="Mino S."/>
            <person name="Suda W."/>
            <person name="Oshima K."/>
            <person name="Hattori M."/>
            <person name="Ohkuma M."/>
            <person name="Hosokawa M."/>
            <person name="Miyashita K."/>
            <person name="Thompson F.L."/>
            <person name="Niwa A."/>
            <person name="Sawabe T."/>
            <person name="Sawabe T."/>
        </authorList>
    </citation>
    <scope>NUCLEOTIDE SEQUENCE [LARGE SCALE GENOMIC DNA]</scope>
    <source>
        <strain evidence="1">JCM 19294</strain>
    </source>
</reference>
<dbReference type="Proteomes" id="UP000029221">
    <property type="component" value="Unassembled WGS sequence"/>
</dbReference>
<dbReference type="AlphaFoldDB" id="A0A090Q3S9"/>
<comment type="caution">
    <text evidence="1">The sequence shown here is derived from an EMBL/GenBank/DDBJ whole genome shotgun (WGS) entry which is preliminary data.</text>
</comment>
<sequence length="106" mass="11830">MECGITEGTLSKAMSGNRAIGIDKIDLITKRYPDVNAGWIVSGQGEMYISMSHSKVEEEPDEYLSTSKIVARIISTAVRDPHFEDDLLDALDEVVKKKEIDKSRKD</sequence>
<protein>
    <recommendedName>
        <fullName evidence="3">HTH cro/C1-type domain-containing protein</fullName>
    </recommendedName>
</protein>
<evidence type="ECO:0000313" key="2">
    <source>
        <dbReference type="Proteomes" id="UP000029221"/>
    </source>
</evidence>
<name>A0A090Q3S9_9FLAO</name>
<dbReference type="EMBL" id="BBML01000003">
    <property type="protein sequence ID" value="GAK96852.1"/>
    <property type="molecule type" value="Genomic_DNA"/>
</dbReference>
<evidence type="ECO:0000313" key="1">
    <source>
        <dbReference type="EMBL" id="GAK96852.1"/>
    </source>
</evidence>
<gene>
    <name evidence="1" type="ORF">JCM19294_1161</name>
</gene>
<organism evidence="1 2">
    <name type="scientific">Nonlabens tegetincola</name>
    <dbReference type="NCBI Taxonomy" id="323273"/>
    <lineage>
        <taxon>Bacteria</taxon>
        <taxon>Pseudomonadati</taxon>
        <taxon>Bacteroidota</taxon>
        <taxon>Flavobacteriia</taxon>
        <taxon>Flavobacteriales</taxon>
        <taxon>Flavobacteriaceae</taxon>
        <taxon>Nonlabens</taxon>
    </lineage>
</organism>
<keyword evidence="2" id="KW-1185">Reference proteome</keyword>
<accession>A0A090Q3S9</accession>